<dbReference type="PROSITE" id="PS01032">
    <property type="entry name" value="PPM_1"/>
    <property type="match status" value="1"/>
</dbReference>
<sequence length="415" mass="44719">MADIMVKEAGEPQSPAFEARSRVARRRRMEMKRFSEQFHVFPGVSEQPEDGQKVGKKDRKGRVYDGKCERMKGEVTGKLPEEGMAVLGNKVSGFAAEGSAGSGSAMEVPAHGYVSVYGMSREMEDAVSIQPGFFGALHFFAVFDGHGGSHVALSCKDRLHLLLAQELHSSSPTLLPQSIPPCPPELALPLQRSFSCMDEEVLNACSICGHDAASCGDTPLTFASEMVGSTAVVAILCCDRIVVANCGDSRAVLCRAGKPFPLTTDHKPDRPDELARIEASGGRVIYWNGPRVLGVLAMSRAIGDRYLKPYITSEPEITITDITPDDECLILASDGLWDVLPNELVCNVARQCLFGRSPPRLTQPESSDLVGSQGLDDGSQSPCTLAATLLTKLALARKSSDNISVIVINLKRNQN</sequence>
<comment type="cofactor">
    <cofactor evidence="1">
        <name>Mn(2+)</name>
        <dbReference type="ChEBI" id="CHEBI:29035"/>
    </cofactor>
</comment>
<dbReference type="EC" id="3.1.3.16" evidence="3"/>
<dbReference type="InterPro" id="IPR001932">
    <property type="entry name" value="PPM-type_phosphatase-like_dom"/>
</dbReference>
<organism evidence="12 13">
    <name type="scientific">Amborella trichopoda</name>
    <dbReference type="NCBI Taxonomy" id="13333"/>
    <lineage>
        <taxon>Eukaryota</taxon>
        <taxon>Viridiplantae</taxon>
        <taxon>Streptophyta</taxon>
        <taxon>Embryophyta</taxon>
        <taxon>Tracheophyta</taxon>
        <taxon>Spermatophyta</taxon>
        <taxon>Magnoliopsida</taxon>
        <taxon>Amborellales</taxon>
        <taxon>Amborellaceae</taxon>
        <taxon>Amborella</taxon>
    </lineage>
</organism>
<dbReference type="InterPro" id="IPR015655">
    <property type="entry name" value="PP2C"/>
</dbReference>
<dbReference type="eggNOG" id="KOG0698">
    <property type="taxonomic scope" value="Eukaryota"/>
</dbReference>
<dbReference type="FunFam" id="3.60.40.10:FF:000291">
    <property type="entry name" value="Protein phosphatase 2C 50"/>
    <property type="match status" value="1"/>
</dbReference>
<proteinExistence type="inferred from homology"/>
<dbReference type="PANTHER" id="PTHR47992">
    <property type="entry name" value="PROTEIN PHOSPHATASE"/>
    <property type="match status" value="1"/>
</dbReference>
<dbReference type="CDD" id="cd00143">
    <property type="entry name" value="PP2Cc"/>
    <property type="match status" value="1"/>
</dbReference>
<evidence type="ECO:0000256" key="1">
    <source>
        <dbReference type="ARBA" id="ARBA00001936"/>
    </source>
</evidence>
<feature type="domain" description="PPM-type phosphatase" evidence="11">
    <location>
        <begin position="110"/>
        <end position="410"/>
    </location>
</feature>
<evidence type="ECO:0000256" key="10">
    <source>
        <dbReference type="SAM" id="MobiDB-lite"/>
    </source>
</evidence>
<dbReference type="Proteomes" id="UP000017836">
    <property type="component" value="Unassembled WGS sequence"/>
</dbReference>
<gene>
    <name evidence="12" type="ORF">AMTR_s00009p00196700</name>
</gene>
<dbReference type="STRING" id="13333.W1NI92"/>
<dbReference type="GO" id="GO:0004722">
    <property type="term" value="F:protein serine/threonine phosphatase activity"/>
    <property type="evidence" value="ECO:0000318"/>
    <property type="project" value="GO_Central"/>
</dbReference>
<keyword evidence="13" id="KW-1185">Reference proteome</keyword>
<dbReference type="SMART" id="SM00332">
    <property type="entry name" value="PP2Cc"/>
    <property type="match status" value="1"/>
</dbReference>
<evidence type="ECO:0000313" key="13">
    <source>
        <dbReference type="Proteomes" id="UP000017836"/>
    </source>
</evidence>
<dbReference type="InterPro" id="IPR036457">
    <property type="entry name" value="PPM-type-like_dom_sf"/>
</dbReference>
<keyword evidence="6" id="KW-0460">Magnesium</keyword>
<evidence type="ECO:0000259" key="11">
    <source>
        <dbReference type="PROSITE" id="PS51746"/>
    </source>
</evidence>
<dbReference type="Gramene" id="ERM94939">
    <property type="protein sequence ID" value="ERM94939"/>
    <property type="gene ID" value="AMTR_s00009p00196700"/>
</dbReference>
<evidence type="ECO:0000256" key="4">
    <source>
        <dbReference type="ARBA" id="ARBA00022723"/>
    </source>
</evidence>
<dbReference type="SUPFAM" id="SSF81606">
    <property type="entry name" value="PP2C-like"/>
    <property type="match status" value="1"/>
</dbReference>
<evidence type="ECO:0000256" key="8">
    <source>
        <dbReference type="ARBA" id="ARBA00023211"/>
    </source>
</evidence>
<accession>W1NI92</accession>
<keyword evidence="5 9" id="KW-0378">Hydrolase</keyword>
<reference evidence="13" key="1">
    <citation type="journal article" date="2013" name="Science">
        <title>The Amborella genome and the evolution of flowering plants.</title>
        <authorList>
            <consortium name="Amborella Genome Project"/>
        </authorList>
    </citation>
    <scope>NUCLEOTIDE SEQUENCE [LARGE SCALE GENOMIC DNA]</scope>
</reference>
<evidence type="ECO:0000256" key="9">
    <source>
        <dbReference type="RuleBase" id="RU003465"/>
    </source>
</evidence>
<dbReference type="InterPro" id="IPR000222">
    <property type="entry name" value="PP2C_BS"/>
</dbReference>
<comment type="similarity">
    <text evidence="9">Belongs to the PP2C family.</text>
</comment>
<dbReference type="PROSITE" id="PS51746">
    <property type="entry name" value="PPM_2"/>
    <property type="match status" value="1"/>
</dbReference>
<feature type="region of interest" description="Disordered" evidence="10">
    <location>
        <begin position="41"/>
        <end position="61"/>
    </location>
</feature>
<dbReference type="GO" id="GO:0046872">
    <property type="term" value="F:metal ion binding"/>
    <property type="evidence" value="ECO:0007669"/>
    <property type="project" value="UniProtKB-KW"/>
</dbReference>
<keyword evidence="7 9" id="KW-0904">Protein phosphatase</keyword>
<keyword evidence="4" id="KW-0479">Metal-binding</keyword>
<protein>
    <recommendedName>
        <fullName evidence="3">protein-serine/threonine phosphatase</fullName>
        <ecNumber evidence="3">3.1.3.16</ecNumber>
    </recommendedName>
</protein>
<feature type="region of interest" description="Disordered" evidence="10">
    <location>
        <begin position="1"/>
        <end position="22"/>
    </location>
</feature>
<evidence type="ECO:0000256" key="3">
    <source>
        <dbReference type="ARBA" id="ARBA00013081"/>
    </source>
</evidence>
<evidence type="ECO:0000256" key="7">
    <source>
        <dbReference type="ARBA" id="ARBA00022912"/>
    </source>
</evidence>
<dbReference type="OrthoDB" id="10264738at2759"/>
<keyword evidence="8" id="KW-0464">Manganese</keyword>
<dbReference type="Gene3D" id="3.60.40.10">
    <property type="entry name" value="PPM-type phosphatase domain"/>
    <property type="match status" value="1"/>
</dbReference>
<feature type="compositionally biased region" description="Basic and acidic residues" evidence="10">
    <location>
        <begin position="50"/>
        <end position="61"/>
    </location>
</feature>
<dbReference type="EMBL" id="KI397501">
    <property type="protein sequence ID" value="ERM94939.1"/>
    <property type="molecule type" value="Genomic_DNA"/>
</dbReference>
<evidence type="ECO:0000313" key="12">
    <source>
        <dbReference type="EMBL" id="ERM94939.1"/>
    </source>
</evidence>
<evidence type="ECO:0000256" key="6">
    <source>
        <dbReference type="ARBA" id="ARBA00022842"/>
    </source>
</evidence>
<evidence type="ECO:0000256" key="5">
    <source>
        <dbReference type="ARBA" id="ARBA00022801"/>
    </source>
</evidence>
<evidence type="ECO:0000256" key="2">
    <source>
        <dbReference type="ARBA" id="ARBA00001946"/>
    </source>
</evidence>
<dbReference type="KEGG" id="atr:18422822"/>
<dbReference type="GO" id="GO:1902531">
    <property type="term" value="P:regulation of intracellular signal transduction"/>
    <property type="evidence" value="ECO:0000318"/>
    <property type="project" value="GO_Central"/>
</dbReference>
<dbReference type="HOGENOM" id="CLU_013173_20_0_1"/>
<feature type="compositionally biased region" description="Basic and acidic residues" evidence="10">
    <location>
        <begin position="1"/>
        <end position="10"/>
    </location>
</feature>
<dbReference type="Pfam" id="PF00481">
    <property type="entry name" value="PP2C"/>
    <property type="match status" value="1"/>
</dbReference>
<dbReference type="AlphaFoldDB" id="W1NI92"/>
<name>W1NI92_AMBTC</name>
<comment type="cofactor">
    <cofactor evidence="2">
        <name>Mg(2+)</name>
        <dbReference type="ChEBI" id="CHEBI:18420"/>
    </cofactor>
</comment>